<dbReference type="Pfam" id="PF04325">
    <property type="entry name" value="DUF465"/>
    <property type="match status" value="1"/>
</dbReference>
<dbReference type="EMBL" id="QUQO01000001">
    <property type="protein sequence ID" value="RFB03890.1"/>
    <property type="molecule type" value="Genomic_DNA"/>
</dbReference>
<reference evidence="1 2" key="1">
    <citation type="submission" date="2018-08" db="EMBL/GenBank/DDBJ databases">
        <title>Parvularcula sp. SM1705, isolated from surface water of the South Sea China.</title>
        <authorList>
            <person name="Sun L."/>
        </authorList>
    </citation>
    <scope>NUCLEOTIDE SEQUENCE [LARGE SCALE GENOMIC DNA]</scope>
    <source>
        <strain evidence="1 2">SM1705</strain>
    </source>
</reference>
<evidence type="ECO:0000313" key="1">
    <source>
        <dbReference type="EMBL" id="RFB03890.1"/>
    </source>
</evidence>
<dbReference type="InterPro" id="IPR038444">
    <property type="entry name" value="DUF465_sf"/>
</dbReference>
<organism evidence="1 2">
    <name type="scientific">Parvularcula marina</name>
    <dbReference type="NCBI Taxonomy" id="2292771"/>
    <lineage>
        <taxon>Bacteria</taxon>
        <taxon>Pseudomonadati</taxon>
        <taxon>Pseudomonadota</taxon>
        <taxon>Alphaproteobacteria</taxon>
        <taxon>Parvularculales</taxon>
        <taxon>Parvularculaceae</taxon>
        <taxon>Parvularcula</taxon>
    </lineage>
</organism>
<protein>
    <submittedName>
        <fullName evidence="1">DUF465 domain-containing protein</fullName>
    </submittedName>
</protein>
<name>A0A371REN7_9PROT</name>
<accession>A0A371REN7</accession>
<dbReference type="InterPro" id="IPR007420">
    <property type="entry name" value="DUF465"/>
</dbReference>
<dbReference type="AlphaFoldDB" id="A0A371REN7"/>
<sequence length="59" mass="7209">MNIDARLTSLDERHRSLETLIEEEMRRPMQDELRLHDLKRQKLAIKDEMFSLETMRKPN</sequence>
<dbReference type="Proteomes" id="UP000264589">
    <property type="component" value="Unassembled WGS sequence"/>
</dbReference>
<dbReference type="OrthoDB" id="7362854at2"/>
<keyword evidence="2" id="KW-1185">Reference proteome</keyword>
<dbReference type="RefSeq" id="WP_116390518.1">
    <property type="nucleotide sequence ID" value="NZ_CAXQPM010000020.1"/>
</dbReference>
<proteinExistence type="predicted"/>
<gene>
    <name evidence="1" type="ORF">DX908_00475</name>
</gene>
<dbReference type="InParanoid" id="A0A371REN7"/>
<comment type="caution">
    <text evidence="1">The sequence shown here is derived from an EMBL/GenBank/DDBJ whole genome shotgun (WGS) entry which is preliminary data.</text>
</comment>
<evidence type="ECO:0000313" key="2">
    <source>
        <dbReference type="Proteomes" id="UP000264589"/>
    </source>
</evidence>
<dbReference type="Gene3D" id="6.10.280.50">
    <property type="match status" value="1"/>
</dbReference>